<dbReference type="RefSeq" id="WP_152169841.1">
    <property type="nucleotide sequence ID" value="NZ_CP045096.1"/>
</dbReference>
<dbReference type="EMBL" id="CP045096">
    <property type="protein sequence ID" value="QFQ98376.1"/>
    <property type="molecule type" value="Genomic_DNA"/>
</dbReference>
<sequence length="373" mass="40801">MEIQRYKSWQRIRSYVREDERLLSICEFETFLVLLGQLTAGERAIERPGGVFAVTDLRILIVQDNFTCTSIAHPDVVRVLTEKRFPFRLSAFIDAGPLGQIGLLGRRGGMRKAVRAMVPLAGAPIREQPKSRLTPLPPHGPLVCAECGGWQQDEWNVSPDFCHMCLRHFEWTAEHAKMVAEFREWVDNGKPSIAASLWAWIKAENPEFARKVADQRYGLDSAVSESGAIDSSSLPQMPARTGRLRRLVRLVWHGGKLFVAGSVFLLLAVGFVYGAFFADAGEDSDPNDQPVPVVGDCIAADRDQPIAVPCEDPNATVQVVQVIDGDSMSQCALVPGVTGALQHKSVLKVGGADGVDVSNAEVRTLCVKDIAVG</sequence>
<dbReference type="AlphaFoldDB" id="A0A5P8K5V3"/>
<dbReference type="KEGG" id="sphv:F9278_21770"/>
<keyword evidence="1" id="KW-0472">Membrane</keyword>
<dbReference type="Proteomes" id="UP000327294">
    <property type="component" value="Chromosome"/>
</dbReference>
<name>A0A5P8K5V3_9ACTN</name>
<accession>A0A5P8K5V3</accession>
<protein>
    <submittedName>
        <fullName evidence="2">Uncharacterized protein</fullName>
    </submittedName>
</protein>
<reference evidence="2 3" key="1">
    <citation type="submission" date="2019-10" db="EMBL/GenBank/DDBJ databases">
        <title>Streptomyces sp. strain GY16 isolated from leaves of Broussonetia papyrifera.</title>
        <authorList>
            <person name="Mo P."/>
        </authorList>
    </citation>
    <scope>NUCLEOTIDE SEQUENCE [LARGE SCALE GENOMIC DNA]</scope>
    <source>
        <strain evidence="2 3">GY16</strain>
    </source>
</reference>
<keyword evidence="1" id="KW-0812">Transmembrane</keyword>
<evidence type="ECO:0000313" key="3">
    <source>
        <dbReference type="Proteomes" id="UP000327294"/>
    </source>
</evidence>
<keyword evidence="3" id="KW-1185">Reference proteome</keyword>
<evidence type="ECO:0000313" key="2">
    <source>
        <dbReference type="EMBL" id="QFQ98376.1"/>
    </source>
</evidence>
<evidence type="ECO:0000256" key="1">
    <source>
        <dbReference type="SAM" id="Phobius"/>
    </source>
</evidence>
<proteinExistence type="predicted"/>
<organism evidence="2 3">
    <name type="scientific">Streptomyces phaeolivaceus</name>
    <dbReference type="NCBI Taxonomy" id="2653200"/>
    <lineage>
        <taxon>Bacteria</taxon>
        <taxon>Bacillati</taxon>
        <taxon>Actinomycetota</taxon>
        <taxon>Actinomycetes</taxon>
        <taxon>Kitasatosporales</taxon>
        <taxon>Streptomycetaceae</taxon>
        <taxon>Streptomyces</taxon>
    </lineage>
</organism>
<gene>
    <name evidence="2" type="ORF">F9278_21770</name>
</gene>
<keyword evidence="1" id="KW-1133">Transmembrane helix</keyword>
<feature type="transmembrane region" description="Helical" evidence="1">
    <location>
        <begin position="250"/>
        <end position="276"/>
    </location>
</feature>